<organism evidence="2 3">
    <name type="scientific">Trifolium subterraneum</name>
    <name type="common">Subterranean clover</name>
    <dbReference type="NCBI Taxonomy" id="3900"/>
    <lineage>
        <taxon>Eukaryota</taxon>
        <taxon>Viridiplantae</taxon>
        <taxon>Streptophyta</taxon>
        <taxon>Embryophyta</taxon>
        <taxon>Tracheophyta</taxon>
        <taxon>Spermatophyta</taxon>
        <taxon>Magnoliopsida</taxon>
        <taxon>eudicotyledons</taxon>
        <taxon>Gunneridae</taxon>
        <taxon>Pentapetalae</taxon>
        <taxon>rosids</taxon>
        <taxon>fabids</taxon>
        <taxon>Fabales</taxon>
        <taxon>Fabaceae</taxon>
        <taxon>Papilionoideae</taxon>
        <taxon>50 kb inversion clade</taxon>
        <taxon>NPAAA clade</taxon>
        <taxon>Hologalegina</taxon>
        <taxon>IRL clade</taxon>
        <taxon>Trifolieae</taxon>
        <taxon>Trifolium</taxon>
    </lineage>
</organism>
<evidence type="ECO:0000313" key="3">
    <source>
        <dbReference type="Proteomes" id="UP000242715"/>
    </source>
</evidence>
<dbReference type="EMBL" id="DF973360">
    <property type="protein sequence ID" value="GAU27646.1"/>
    <property type="molecule type" value="Genomic_DNA"/>
</dbReference>
<evidence type="ECO:0000256" key="1">
    <source>
        <dbReference type="SAM" id="MobiDB-lite"/>
    </source>
</evidence>
<feature type="region of interest" description="Disordered" evidence="1">
    <location>
        <begin position="35"/>
        <end position="64"/>
    </location>
</feature>
<gene>
    <name evidence="2" type="ORF">TSUD_125920</name>
</gene>
<keyword evidence="3" id="KW-1185">Reference proteome</keyword>
<reference evidence="3" key="1">
    <citation type="journal article" date="2017" name="Front. Plant Sci.">
        <title>Climate Clever Clovers: New Paradigm to Reduce the Environmental Footprint of Ruminants by Breeding Low Methanogenic Forages Utilizing Haplotype Variation.</title>
        <authorList>
            <person name="Kaur P."/>
            <person name="Appels R."/>
            <person name="Bayer P.E."/>
            <person name="Keeble-Gagnere G."/>
            <person name="Wang J."/>
            <person name="Hirakawa H."/>
            <person name="Shirasawa K."/>
            <person name="Vercoe P."/>
            <person name="Stefanova K."/>
            <person name="Durmic Z."/>
            <person name="Nichols P."/>
            <person name="Revell C."/>
            <person name="Isobe S.N."/>
            <person name="Edwards D."/>
            <person name="Erskine W."/>
        </authorList>
    </citation>
    <scope>NUCLEOTIDE SEQUENCE [LARGE SCALE GENOMIC DNA]</scope>
    <source>
        <strain evidence="3">cv. Daliak</strain>
    </source>
</reference>
<name>A0A2Z6M699_TRISU</name>
<sequence>MMRYSWIPAKVYNYTLKHVKHEYLTVIGKENKSDAKAKVASETTESVTASNGTGVEDLNMGTKL</sequence>
<feature type="compositionally biased region" description="Polar residues" evidence="1">
    <location>
        <begin position="41"/>
        <end position="53"/>
    </location>
</feature>
<protein>
    <submittedName>
        <fullName evidence="2">Uncharacterized protein</fullName>
    </submittedName>
</protein>
<evidence type="ECO:0000313" key="2">
    <source>
        <dbReference type="EMBL" id="GAU27646.1"/>
    </source>
</evidence>
<dbReference type="AlphaFoldDB" id="A0A2Z6M699"/>
<proteinExistence type="predicted"/>
<dbReference type="Proteomes" id="UP000242715">
    <property type="component" value="Unassembled WGS sequence"/>
</dbReference>
<accession>A0A2Z6M699</accession>